<keyword evidence="2" id="KW-0813">Transport</keyword>
<dbReference type="Gene3D" id="1.20.5.1030">
    <property type="entry name" value="Preprotein translocase secy subunit"/>
    <property type="match status" value="1"/>
</dbReference>
<dbReference type="EMBL" id="CAEZZD010000171">
    <property type="protein sequence ID" value="CAB4756864.1"/>
    <property type="molecule type" value="Genomic_DNA"/>
</dbReference>
<feature type="transmembrane region" description="Helical" evidence="9">
    <location>
        <begin position="37"/>
        <end position="70"/>
    </location>
</feature>
<evidence type="ECO:0000256" key="7">
    <source>
        <dbReference type="ARBA" id="ARBA00023010"/>
    </source>
</evidence>
<evidence type="ECO:0000313" key="13">
    <source>
        <dbReference type="EMBL" id="CAB4756864.1"/>
    </source>
</evidence>
<dbReference type="GO" id="GO:0006605">
    <property type="term" value="P:protein targeting"/>
    <property type="evidence" value="ECO:0007669"/>
    <property type="project" value="InterPro"/>
</dbReference>
<evidence type="ECO:0000256" key="3">
    <source>
        <dbReference type="ARBA" id="ARBA00022475"/>
    </source>
</evidence>
<dbReference type="GO" id="GO:0009306">
    <property type="term" value="P:protein secretion"/>
    <property type="evidence" value="ECO:0007669"/>
    <property type="project" value="InterPro"/>
</dbReference>
<protein>
    <submittedName>
        <fullName evidence="13">Unannotated protein</fullName>
    </submittedName>
</protein>
<dbReference type="GO" id="GO:0043952">
    <property type="term" value="P:protein transport by the Sec complex"/>
    <property type="evidence" value="ECO:0007669"/>
    <property type="project" value="TreeGrafter"/>
</dbReference>
<evidence type="ECO:0000313" key="10">
    <source>
        <dbReference type="EMBL" id="CAB4336221.1"/>
    </source>
</evidence>
<dbReference type="PANTHER" id="PTHR33910:SF1">
    <property type="entry name" value="PROTEIN TRANSLOCASE SUBUNIT SECE"/>
    <property type="match status" value="1"/>
</dbReference>
<dbReference type="Pfam" id="PF00584">
    <property type="entry name" value="SecE"/>
    <property type="match status" value="1"/>
</dbReference>
<evidence type="ECO:0000313" key="12">
    <source>
        <dbReference type="EMBL" id="CAB4718468.1"/>
    </source>
</evidence>
<dbReference type="InterPro" id="IPR005807">
    <property type="entry name" value="SecE_bac"/>
</dbReference>
<keyword evidence="5" id="KW-0653">Protein transport</keyword>
<evidence type="ECO:0000256" key="1">
    <source>
        <dbReference type="ARBA" id="ARBA00004370"/>
    </source>
</evidence>
<dbReference type="GO" id="GO:0005886">
    <property type="term" value="C:plasma membrane"/>
    <property type="evidence" value="ECO:0007669"/>
    <property type="project" value="TreeGrafter"/>
</dbReference>
<keyword evidence="6 9" id="KW-1133">Transmembrane helix</keyword>
<evidence type="ECO:0000256" key="8">
    <source>
        <dbReference type="ARBA" id="ARBA00023136"/>
    </source>
</evidence>
<comment type="subcellular location">
    <subcellularLocation>
        <location evidence="1">Membrane</location>
    </subcellularLocation>
</comment>
<evidence type="ECO:0000313" key="15">
    <source>
        <dbReference type="EMBL" id="CAB5021520.1"/>
    </source>
</evidence>
<evidence type="ECO:0000256" key="6">
    <source>
        <dbReference type="ARBA" id="ARBA00022989"/>
    </source>
</evidence>
<keyword evidence="7" id="KW-0811">Translocation</keyword>
<keyword evidence="3" id="KW-1003">Cell membrane</keyword>
<dbReference type="AlphaFoldDB" id="A0A6J6UCL5"/>
<keyword evidence="4 9" id="KW-0812">Transmembrane</keyword>
<organism evidence="13">
    <name type="scientific">freshwater metagenome</name>
    <dbReference type="NCBI Taxonomy" id="449393"/>
    <lineage>
        <taxon>unclassified sequences</taxon>
        <taxon>metagenomes</taxon>
        <taxon>ecological metagenomes</taxon>
    </lineage>
</organism>
<evidence type="ECO:0000256" key="4">
    <source>
        <dbReference type="ARBA" id="ARBA00022692"/>
    </source>
</evidence>
<gene>
    <name evidence="12" type="ORF">UFOPK2648_01291</name>
    <name evidence="13" type="ORF">UFOPK2824_00991</name>
    <name evidence="14" type="ORF">UFOPK3037_00730</name>
    <name evidence="10" type="ORF">UFOPK3406_00611</name>
    <name evidence="11" type="ORF">UFOPK3925_00997</name>
    <name evidence="15" type="ORF">UFOPK4097_00967</name>
</gene>
<keyword evidence="8 9" id="KW-0472">Membrane</keyword>
<reference evidence="13" key="1">
    <citation type="submission" date="2020-05" db="EMBL/GenBank/DDBJ databases">
        <authorList>
            <person name="Chiriac C."/>
            <person name="Salcher M."/>
            <person name="Ghai R."/>
            <person name="Kavagutti S V."/>
        </authorList>
    </citation>
    <scope>NUCLEOTIDE SEQUENCE</scope>
</reference>
<dbReference type="NCBIfam" id="TIGR00964">
    <property type="entry name" value="secE_bact"/>
    <property type="match status" value="1"/>
</dbReference>
<name>A0A6J6UCL5_9ZZZZ</name>
<dbReference type="EMBL" id="CAESAD010000006">
    <property type="protein sequence ID" value="CAB4341096.1"/>
    <property type="molecule type" value="Genomic_DNA"/>
</dbReference>
<dbReference type="HAMAP" id="MF_00422">
    <property type="entry name" value="SecE"/>
    <property type="match status" value="1"/>
</dbReference>
<accession>A0A6J6UCL5</accession>
<dbReference type="GO" id="GO:0006886">
    <property type="term" value="P:intracellular protein transport"/>
    <property type="evidence" value="ECO:0007669"/>
    <property type="project" value="InterPro"/>
</dbReference>
<dbReference type="EMBL" id="CAEZYC010000103">
    <property type="protein sequence ID" value="CAB4718468.1"/>
    <property type="molecule type" value="Genomic_DNA"/>
</dbReference>
<dbReference type="GO" id="GO:0008320">
    <property type="term" value="F:protein transmembrane transporter activity"/>
    <property type="evidence" value="ECO:0007669"/>
    <property type="project" value="InterPro"/>
</dbReference>
<dbReference type="EMBL" id="CAFBPK010000014">
    <property type="protein sequence ID" value="CAB5021520.1"/>
    <property type="molecule type" value="Genomic_DNA"/>
</dbReference>
<dbReference type="InterPro" id="IPR038379">
    <property type="entry name" value="SecE_sf"/>
</dbReference>
<dbReference type="PANTHER" id="PTHR33910">
    <property type="entry name" value="PROTEIN TRANSLOCASE SUBUNIT SECE"/>
    <property type="match status" value="1"/>
</dbReference>
<evidence type="ECO:0000313" key="14">
    <source>
        <dbReference type="EMBL" id="CAB4802565.1"/>
    </source>
</evidence>
<dbReference type="EMBL" id="CAFAAO010000008">
    <property type="protein sequence ID" value="CAB4802565.1"/>
    <property type="molecule type" value="Genomic_DNA"/>
</dbReference>
<sequence length="71" mass="8168">MSVNSTERLGLFGRMSLFLRQVIFELKKVVWPTREQLVTYTIVVIVFVTIMGLIIAALDFVFVKLVLFIFG</sequence>
<evidence type="ECO:0000256" key="2">
    <source>
        <dbReference type="ARBA" id="ARBA00022448"/>
    </source>
</evidence>
<proteinExistence type="inferred from homology"/>
<evidence type="ECO:0000256" key="5">
    <source>
        <dbReference type="ARBA" id="ARBA00022927"/>
    </source>
</evidence>
<evidence type="ECO:0000313" key="11">
    <source>
        <dbReference type="EMBL" id="CAB4341096.1"/>
    </source>
</evidence>
<dbReference type="InterPro" id="IPR001901">
    <property type="entry name" value="Translocase_SecE/Sec61-g"/>
</dbReference>
<dbReference type="PROSITE" id="PS01067">
    <property type="entry name" value="SECE_SEC61G"/>
    <property type="match status" value="1"/>
</dbReference>
<dbReference type="EMBL" id="CAESAI010000010">
    <property type="protein sequence ID" value="CAB4336221.1"/>
    <property type="molecule type" value="Genomic_DNA"/>
</dbReference>
<evidence type="ECO:0000256" key="9">
    <source>
        <dbReference type="SAM" id="Phobius"/>
    </source>
</evidence>